<keyword evidence="2" id="KW-1185">Reference proteome</keyword>
<accession>A0ACC1MXC4</accession>
<evidence type="ECO:0000313" key="1">
    <source>
        <dbReference type="EMBL" id="KAJ2970899.1"/>
    </source>
</evidence>
<dbReference type="EMBL" id="JAPDGR010003534">
    <property type="protein sequence ID" value="KAJ2970899.1"/>
    <property type="molecule type" value="Genomic_DNA"/>
</dbReference>
<dbReference type="Proteomes" id="UP001143856">
    <property type="component" value="Unassembled WGS sequence"/>
</dbReference>
<evidence type="ECO:0000313" key="2">
    <source>
        <dbReference type="Proteomes" id="UP001143856"/>
    </source>
</evidence>
<gene>
    <name evidence="1" type="ORF">NUW58_g9561</name>
</gene>
<name>A0ACC1MXC4_9PEZI</name>
<organism evidence="1 2">
    <name type="scientific">Xylaria curta</name>
    <dbReference type="NCBI Taxonomy" id="42375"/>
    <lineage>
        <taxon>Eukaryota</taxon>
        <taxon>Fungi</taxon>
        <taxon>Dikarya</taxon>
        <taxon>Ascomycota</taxon>
        <taxon>Pezizomycotina</taxon>
        <taxon>Sordariomycetes</taxon>
        <taxon>Xylariomycetidae</taxon>
        <taxon>Xylariales</taxon>
        <taxon>Xylariaceae</taxon>
        <taxon>Xylaria</taxon>
    </lineage>
</organism>
<sequence length="301" mass="33039">MSDRRAMGQKRSEKWFRGVELAGDRKPGVMRWPMAWRQGFSLQGPAPSRSPSGFASPPPEPRSALRDIPPCCIWCTVLHVVPVPKEVPISAYPVIESVRYVVGKVYYVGPVPNEYSSGPSLFSLGLLHLKTDAARGNLPSIGYTMPTVQPGFLEPEFSPKCTTLFTAKKRPMSRDGESREGTTHDEHVPLRCHPAGAVYGVSRLCVTCFVKLMQAARQLARASSAHEATGSSVVGGIAYIRQPSLISWKNWDPKAPVTEQYGEKLAEESTLSLHQLQADQEDELSDQRASPPKCKALQVLG</sequence>
<comment type="caution">
    <text evidence="1">The sequence shown here is derived from an EMBL/GenBank/DDBJ whole genome shotgun (WGS) entry which is preliminary data.</text>
</comment>
<proteinExistence type="predicted"/>
<protein>
    <submittedName>
        <fullName evidence="1">Uncharacterized protein</fullName>
    </submittedName>
</protein>
<reference evidence="1" key="1">
    <citation type="submission" date="2022-10" db="EMBL/GenBank/DDBJ databases">
        <title>Genome Sequence of Xylaria curta.</title>
        <authorList>
            <person name="Buettner E."/>
        </authorList>
    </citation>
    <scope>NUCLEOTIDE SEQUENCE</scope>
    <source>
        <strain evidence="1">Babe10</strain>
    </source>
</reference>